<dbReference type="PANTHER" id="PTHR21330:SF1">
    <property type="entry name" value="E3 SUMO-PROTEIN LIGASE NSE2"/>
    <property type="match status" value="1"/>
</dbReference>
<dbReference type="GO" id="GO:0016925">
    <property type="term" value="P:protein sumoylation"/>
    <property type="evidence" value="ECO:0007669"/>
    <property type="project" value="UniProtKB-UniPathway"/>
</dbReference>
<evidence type="ECO:0000256" key="3">
    <source>
        <dbReference type="ARBA" id="ARBA00008212"/>
    </source>
</evidence>
<comment type="similarity">
    <text evidence="3">Belongs to the NSE2 family.</text>
</comment>
<reference evidence="15" key="2">
    <citation type="submission" date="2025-09" db="UniProtKB">
        <authorList>
            <consortium name="Ensembl"/>
        </authorList>
    </citation>
    <scope>IDENTIFICATION</scope>
</reference>
<dbReference type="GeneID" id="115553631"/>
<keyword evidence="9" id="KW-0862">Zinc</keyword>
<accession>A0A8C4ZUU9</accession>
<dbReference type="UniPathway" id="UPA00886"/>
<dbReference type="Gene3D" id="3.30.40.10">
    <property type="entry name" value="Zinc/RING finger domain, C3HC4 (zinc finger)"/>
    <property type="match status" value="1"/>
</dbReference>
<gene>
    <name evidence="15" type="primary">nsmce2</name>
</gene>
<keyword evidence="7 13" id="KW-0863">Zinc-finger</keyword>
<evidence type="ECO:0000256" key="2">
    <source>
        <dbReference type="ARBA" id="ARBA00004718"/>
    </source>
</evidence>
<dbReference type="Pfam" id="PF11789">
    <property type="entry name" value="zf-Nse"/>
    <property type="match status" value="1"/>
</dbReference>
<keyword evidence="6" id="KW-0479">Metal-binding</keyword>
<dbReference type="OrthoDB" id="26899at2759"/>
<dbReference type="GO" id="GO:0030915">
    <property type="term" value="C:Smc5-Smc6 complex"/>
    <property type="evidence" value="ECO:0007669"/>
    <property type="project" value="InterPro"/>
</dbReference>
<proteinExistence type="inferred from homology"/>
<dbReference type="SUPFAM" id="SSF57850">
    <property type="entry name" value="RING/U-box"/>
    <property type="match status" value="1"/>
</dbReference>
<evidence type="ECO:0000313" key="16">
    <source>
        <dbReference type="Proteomes" id="UP000694546"/>
    </source>
</evidence>
<dbReference type="CDD" id="cd16651">
    <property type="entry name" value="SPL-RING_NSE2"/>
    <property type="match status" value="1"/>
</dbReference>
<evidence type="ECO:0000256" key="7">
    <source>
        <dbReference type="ARBA" id="ARBA00022771"/>
    </source>
</evidence>
<protein>
    <recommendedName>
        <fullName evidence="4">E3 SUMO-protein ligase NSE2</fullName>
    </recommendedName>
    <alternativeName>
        <fullName evidence="11">E3 SUMO-protein transferase NSE2</fullName>
    </alternativeName>
    <alternativeName>
        <fullName evidence="12">Non-structural maintenance of chromosomes element 2 homolog</fullName>
    </alternativeName>
</protein>
<feature type="domain" description="SP-RING-type" evidence="14">
    <location>
        <begin position="136"/>
        <end position="225"/>
    </location>
</feature>
<dbReference type="InterPro" id="IPR004181">
    <property type="entry name" value="Znf_MIZ"/>
</dbReference>
<name>A0A8C4ZUU9_GADMO</name>
<dbReference type="PANTHER" id="PTHR21330">
    <property type="entry name" value="E3 SUMO-PROTEIN LIGASE NSE2"/>
    <property type="match status" value="1"/>
</dbReference>
<keyword evidence="10" id="KW-0539">Nucleus</keyword>
<evidence type="ECO:0000256" key="10">
    <source>
        <dbReference type="ARBA" id="ARBA00023242"/>
    </source>
</evidence>
<dbReference type="PROSITE" id="PS51044">
    <property type="entry name" value="ZF_SP_RING"/>
    <property type="match status" value="1"/>
</dbReference>
<keyword evidence="8" id="KW-0833">Ubl conjugation pathway</keyword>
<dbReference type="GO" id="GO:0061665">
    <property type="term" value="F:SUMO ligase activity"/>
    <property type="evidence" value="ECO:0007669"/>
    <property type="project" value="TreeGrafter"/>
</dbReference>
<dbReference type="GO" id="GO:0008270">
    <property type="term" value="F:zinc ion binding"/>
    <property type="evidence" value="ECO:0007669"/>
    <property type="project" value="UniProtKB-KW"/>
</dbReference>
<evidence type="ECO:0000256" key="11">
    <source>
        <dbReference type="ARBA" id="ARBA00031731"/>
    </source>
</evidence>
<dbReference type="GO" id="GO:0005634">
    <property type="term" value="C:nucleus"/>
    <property type="evidence" value="ECO:0007669"/>
    <property type="project" value="UniProtKB-SubCell"/>
</dbReference>
<evidence type="ECO:0000256" key="12">
    <source>
        <dbReference type="ARBA" id="ARBA00032533"/>
    </source>
</evidence>
<dbReference type="Proteomes" id="UP000694546">
    <property type="component" value="Chromosome 11"/>
</dbReference>
<evidence type="ECO:0000313" key="15">
    <source>
        <dbReference type="Ensembl" id="ENSGMOP00000022918.1"/>
    </source>
</evidence>
<dbReference type="AlphaFoldDB" id="A0A8C4ZUU9"/>
<dbReference type="InterPro" id="IPR013083">
    <property type="entry name" value="Znf_RING/FYVE/PHD"/>
</dbReference>
<evidence type="ECO:0000256" key="13">
    <source>
        <dbReference type="PROSITE-ProRule" id="PRU00452"/>
    </source>
</evidence>
<dbReference type="GeneTree" id="ENSGT00940000164859"/>
<organism evidence="15 16">
    <name type="scientific">Gadus morhua</name>
    <name type="common">Atlantic cod</name>
    <dbReference type="NCBI Taxonomy" id="8049"/>
    <lineage>
        <taxon>Eukaryota</taxon>
        <taxon>Metazoa</taxon>
        <taxon>Chordata</taxon>
        <taxon>Craniata</taxon>
        <taxon>Vertebrata</taxon>
        <taxon>Euteleostomi</taxon>
        <taxon>Actinopterygii</taxon>
        <taxon>Neopterygii</taxon>
        <taxon>Teleostei</taxon>
        <taxon>Neoteleostei</taxon>
        <taxon>Acanthomorphata</taxon>
        <taxon>Zeiogadaria</taxon>
        <taxon>Gadariae</taxon>
        <taxon>Gadiformes</taxon>
        <taxon>Gadoidei</taxon>
        <taxon>Gadidae</taxon>
        <taxon>Gadus</taxon>
    </lineage>
</organism>
<evidence type="ECO:0000256" key="9">
    <source>
        <dbReference type="ARBA" id="ARBA00022833"/>
    </source>
</evidence>
<keyword evidence="16" id="KW-1185">Reference proteome</keyword>
<keyword evidence="5" id="KW-0808">Transferase</keyword>
<evidence type="ECO:0000256" key="1">
    <source>
        <dbReference type="ARBA" id="ARBA00004123"/>
    </source>
</evidence>
<evidence type="ECO:0000256" key="8">
    <source>
        <dbReference type="ARBA" id="ARBA00022786"/>
    </source>
</evidence>
<dbReference type="InterPro" id="IPR026846">
    <property type="entry name" value="Nse2(Mms21)"/>
</dbReference>
<sequence>MSFSAVQAALSGLRSCQEDVGTNMDMLTYVAMDLVESHETEHSSSLETLQAMILESAELEREINCFSNIVEHLNSEVSQLPPEALFSLSDRVKEQYEAKRASLSKAELHNHQKVIAFKEGVGSALQPENGEEAENQDEDIAVTQRFVNFTCPLTQVEMENPMKNKVCNHHYDEGAILAMIKARHKQHKKFRCPVVGCGNINVIQADLVPDLFLKRRIQKRNASQV</sequence>
<comment type="pathway">
    <text evidence="2">Protein modification; protein sumoylation.</text>
</comment>
<dbReference type="GO" id="GO:0000724">
    <property type="term" value="P:double-strand break repair via homologous recombination"/>
    <property type="evidence" value="ECO:0007669"/>
    <property type="project" value="InterPro"/>
</dbReference>
<comment type="subcellular location">
    <subcellularLocation>
        <location evidence="1">Nucleus</location>
    </subcellularLocation>
</comment>
<evidence type="ECO:0000256" key="6">
    <source>
        <dbReference type="ARBA" id="ARBA00022723"/>
    </source>
</evidence>
<dbReference type="OMA" id="NHHYDEG"/>
<dbReference type="Ensembl" id="ENSGMOT00000044877.1">
    <property type="protein sequence ID" value="ENSGMOP00000022918.1"/>
    <property type="gene ID" value="ENSGMOG00000026115.1"/>
</dbReference>
<evidence type="ECO:0000256" key="5">
    <source>
        <dbReference type="ARBA" id="ARBA00022679"/>
    </source>
</evidence>
<evidence type="ECO:0000256" key="4">
    <source>
        <dbReference type="ARBA" id="ARBA00020923"/>
    </source>
</evidence>
<dbReference type="RefSeq" id="XP_030225922.1">
    <property type="nucleotide sequence ID" value="XM_030370062.1"/>
</dbReference>
<evidence type="ECO:0000259" key="14">
    <source>
        <dbReference type="PROSITE" id="PS51044"/>
    </source>
</evidence>
<reference evidence="15" key="1">
    <citation type="submission" date="2025-08" db="UniProtKB">
        <authorList>
            <consortium name="Ensembl"/>
        </authorList>
    </citation>
    <scope>IDENTIFICATION</scope>
</reference>